<dbReference type="RefSeq" id="WP_046147250.1">
    <property type="nucleotide sequence ID" value="NZ_KQ033913.1"/>
</dbReference>
<organism evidence="2 3">
    <name type="scientific">Parabacteroides goldsteinii DSM 19448 = WAL 12034</name>
    <dbReference type="NCBI Taxonomy" id="927665"/>
    <lineage>
        <taxon>Bacteria</taxon>
        <taxon>Pseudomonadati</taxon>
        <taxon>Bacteroidota</taxon>
        <taxon>Bacteroidia</taxon>
        <taxon>Bacteroidales</taxon>
        <taxon>Tannerellaceae</taxon>
        <taxon>Parabacteroides</taxon>
    </lineage>
</organism>
<sequence>MKKKNYYQEREHHLMCHEIYRLRVVEGLEVAAIVEKLGISRSRVYRALTIFEVDTPQKAAMMKKQGKEVTEEDYKKLLGEIASLKKDLAQERLRADFYEEMVAFGKEVYGIDLKKAGTK</sequence>
<dbReference type="Proteomes" id="UP000033047">
    <property type="component" value="Unassembled WGS sequence"/>
</dbReference>
<dbReference type="STRING" id="927665.HMPREF1535_04081"/>
<name>A0A0F5IUJ9_9BACT</name>
<reference evidence="2 3" key="1">
    <citation type="submission" date="2013-04" db="EMBL/GenBank/DDBJ databases">
        <title>The Genome Sequence of Parabacteroides goldsteinii DSM 19448.</title>
        <authorList>
            <consortium name="The Broad Institute Genomics Platform"/>
            <person name="Earl A."/>
            <person name="Ward D."/>
            <person name="Feldgarden M."/>
            <person name="Gevers D."/>
            <person name="Martens E."/>
            <person name="Sakamoto M."/>
            <person name="Benno Y."/>
            <person name="Song Y."/>
            <person name="Liu C."/>
            <person name="Lee J."/>
            <person name="Bolanos M."/>
            <person name="Vaisanen M.L."/>
            <person name="Finegold S.M."/>
            <person name="Walker B."/>
            <person name="Young S."/>
            <person name="Zeng Q."/>
            <person name="Gargeya S."/>
            <person name="Fitzgerald M."/>
            <person name="Haas B."/>
            <person name="Abouelleil A."/>
            <person name="Allen A.W."/>
            <person name="Alvarado L."/>
            <person name="Arachchi H.M."/>
            <person name="Berlin A.M."/>
            <person name="Chapman S.B."/>
            <person name="Gainer-Dewar J."/>
            <person name="Goldberg J."/>
            <person name="Griggs A."/>
            <person name="Gujja S."/>
            <person name="Hansen M."/>
            <person name="Howarth C."/>
            <person name="Imamovic A."/>
            <person name="Ireland A."/>
            <person name="Larimer J."/>
            <person name="McCowan C."/>
            <person name="Murphy C."/>
            <person name="Pearson M."/>
            <person name="Poon T.W."/>
            <person name="Priest M."/>
            <person name="Roberts A."/>
            <person name="Saif S."/>
            <person name="Shea T."/>
            <person name="Sisk P."/>
            <person name="Sykes S."/>
            <person name="Wortman J."/>
            <person name="Nusbaum C."/>
            <person name="Birren B."/>
        </authorList>
    </citation>
    <scope>NUCLEOTIDE SEQUENCE [LARGE SCALE GENOMIC DNA]</scope>
    <source>
        <strain evidence="2 3">DSM 19448</strain>
    </source>
</reference>
<gene>
    <name evidence="2" type="ORF">HMPREF1535_04081</name>
</gene>
<feature type="coiled-coil region" evidence="1">
    <location>
        <begin position="67"/>
        <end position="101"/>
    </location>
</feature>
<protein>
    <submittedName>
        <fullName evidence="2">Uncharacterized protein</fullName>
    </submittedName>
</protein>
<dbReference type="PATRIC" id="fig|927665.4.peg.4195"/>
<proteinExistence type="predicted"/>
<keyword evidence="1" id="KW-0175">Coiled coil</keyword>
<evidence type="ECO:0000313" key="2">
    <source>
        <dbReference type="EMBL" id="KKB48852.1"/>
    </source>
</evidence>
<accession>A0A0F5IUJ9</accession>
<dbReference type="AlphaFoldDB" id="A0A0F5IUJ9"/>
<evidence type="ECO:0000313" key="3">
    <source>
        <dbReference type="Proteomes" id="UP000033047"/>
    </source>
</evidence>
<dbReference type="HOGENOM" id="CLU_169657_0_0_10"/>
<evidence type="ECO:0000256" key="1">
    <source>
        <dbReference type="SAM" id="Coils"/>
    </source>
</evidence>
<comment type="caution">
    <text evidence="2">The sequence shown here is derived from an EMBL/GenBank/DDBJ whole genome shotgun (WGS) entry which is preliminary data.</text>
</comment>
<dbReference type="EMBL" id="AQHV01000021">
    <property type="protein sequence ID" value="KKB48852.1"/>
    <property type="molecule type" value="Genomic_DNA"/>
</dbReference>